<accession>A0ABR7G8Y3</accession>
<dbReference type="EMBL" id="JACOPE010000001">
    <property type="protein sequence ID" value="MBC5683895.1"/>
    <property type="molecule type" value="Genomic_DNA"/>
</dbReference>
<dbReference type="Gene3D" id="2.60.220.20">
    <property type="entry name" value="putative beta-Galactosidase from caulobacter crescentus"/>
    <property type="match status" value="1"/>
</dbReference>
<evidence type="ECO:0000313" key="4">
    <source>
        <dbReference type="Proteomes" id="UP000631576"/>
    </source>
</evidence>
<proteinExistence type="predicted"/>
<dbReference type="InterPro" id="IPR031330">
    <property type="entry name" value="Gly_Hdrlase_35_cat"/>
</dbReference>
<organism evidence="3 4">
    <name type="scientific">Ruminococcus hominis</name>
    <dbReference type="NCBI Taxonomy" id="2763065"/>
    <lineage>
        <taxon>Bacteria</taxon>
        <taxon>Bacillati</taxon>
        <taxon>Bacillota</taxon>
        <taxon>Clostridia</taxon>
        <taxon>Eubacteriales</taxon>
        <taxon>Oscillospiraceae</taxon>
        <taxon>Ruminococcus</taxon>
    </lineage>
</organism>
<dbReference type="InterPro" id="IPR017853">
    <property type="entry name" value="GH"/>
</dbReference>
<gene>
    <name evidence="3" type="ORF">H8S40_10000</name>
</gene>
<feature type="domain" description="Glycoside hydrolase 35 catalytic" evidence="1">
    <location>
        <begin position="29"/>
        <end position="229"/>
    </location>
</feature>
<name>A0ABR7G8Y3_9FIRM</name>
<dbReference type="SUPFAM" id="SSF51445">
    <property type="entry name" value="(Trans)glycosidases"/>
    <property type="match status" value="1"/>
</dbReference>
<dbReference type="Proteomes" id="UP000631576">
    <property type="component" value="Unassembled WGS sequence"/>
</dbReference>
<evidence type="ECO:0000313" key="3">
    <source>
        <dbReference type="EMBL" id="MBC5683895.1"/>
    </source>
</evidence>
<dbReference type="Pfam" id="PF01301">
    <property type="entry name" value="Glyco_hydro_35"/>
    <property type="match status" value="1"/>
</dbReference>
<dbReference type="Pfam" id="PF18120">
    <property type="entry name" value="DUF5597"/>
    <property type="match status" value="1"/>
</dbReference>
<evidence type="ECO:0000259" key="2">
    <source>
        <dbReference type="Pfam" id="PF18120"/>
    </source>
</evidence>
<reference evidence="3 4" key="1">
    <citation type="submission" date="2020-08" db="EMBL/GenBank/DDBJ databases">
        <title>Genome public.</title>
        <authorList>
            <person name="Liu C."/>
            <person name="Sun Q."/>
        </authorList>
    </citation>
    <scope>NUCLEOTIDE SEQUENCE [LARGE SCALE GENOMIC DNA]</scope>
    <source>
        <strain evidence="3 4">NSJ-13</strain>
    </source>
</reference>
<protein>
    <submittedName>
        <fullName evidence="3">DUF5597 domain-containing protein</fullName>
    </submittedName>
</protein>
<evidence type="ECO:0000259" key="1">
    <source>
        <dbReference type="Pfam" id="PF01301"/>
    </source>
</evidence>
<sequence>MFEQRKARIRKGEQIMIPRIQNDNGIPTLYVHDKPFFARSGEIHNSSASNLNYMEEHVWPALRELNMNSVIVPLYWETMEPQEGIFDFTLLDGLIGQAREEQKHLIFLWFGLWKNAESMYVPAWMKQDTDTYFRVRKVNGESINTISPFCEAAIEKDANAFAKVMAHIREIDEQKSTVIFVQVENEIGLLGTERDYGQEAEEKFKEVVPAELKELCATEGSWKEVFAENAEEYFMAYYFAKAVEKITKAGQQKYALPCYANAWLRQYPWYAGSYPSGGPVKEVHHIWKIVAPSLFTLAPDIYVPYVANVIDEYGYEGNPLVIPEVRKDAVTSSYCLYAFANSNAICYSPFGIEELVLPPEAIDKPPMEVMIALNIDPSAFDITGSKDYLKRTYEMVEQMEPLYLKYRGTDKLMSYVKKSDTDYGTYFSCEEYDIAIAYAPKGQAKPLAAGVIYELAPNKFLIGGMMSTFTFRAKAGENKKVDLLRLEEGDVVNGEWKAGRILNGDEKMMLQLGDMPGWKYVEVYKY</sequence>
<keyword evidence="4" id="KW-1185">Reference proteome</keyword>
<dbReference type="Gene3D" id="3.20.20.80">
    <property type="entry name" value="Glycosidases"/>
    <property type="match status" value="1"/>
</dbReference>
<feature type="domain" description="DUF5597" evidence="2">
    <location>
        <begin position="389"/>
        <end position="507"/>
    </location>
</feature>
<comment type="caution">
    <text evidence="3">The sequence shown here is derived from an EMBL/GenBank/DDBJ whole genome shotgun (WGS) entry which is preliminary data.</text>
</comment>
<dbReference type="InterPro" id="IPR040719">
    <property type="entry name" value="DUF5597"/>
</dbReference>